<dbReference type="AlphaFoldDB" id="A0A2R6X5V5"/>
<proteinExistence type="predicted"/>
<evidence type="ECO:0000313" key="2">
    <source>
        <dbReference type="Proteomes" id="UP000244005"/>
    </source>
</evidence>
<evidence type="ECO:0000313" key="1">
    <source>
        <dbReference type="EMBL" id="PTQ41476.1"/>
    </source>
</evidence>
<organism evidence="1 2">
    <name type="scientific">Marchantia polymorpha</name>
    <name type="common">Common liverwort</name>
    <name type="synonym">Marchantia aquatica</name>
    <dbReference type="NCBI Taxonomy" id="3197"/>
    <lineage>
        <taxon>Eukaryota</taxon>
        <taxon>Viridiplantae</taxon>
        <taxon>Streptophyta</taxon>
        <taxon>Embryophyta</taxon>
        <taxon>Marchantiophyta</taxon>
        <taxon>Marchantiopsida</taxon>
        <taxon>Marchantiidae</taxon>
        <taxon>Marchantiales</taxon>
        <taxon>Marchantiaceae</taxon>
        <taxon>Marchantia</taxon>
    </lineage>
</organism>
<gene>
    <name evidence="1" type="ORF">MARPO_0034s0063</name>
</gene>
<keyword evidence="2" id="KW-1185">Reference proteome</keyword>
<name>A0A2R6X5V5_MARPO</name>
<sequence length="92" mass="10040">MPKSVQQLSKSCDAGESLETAHHSTIECTLFVEVFEVQCGGVHVKQVSSCSTFCVYSRANLVKAVSMASCTPKVFVKVCLSSILEIFFCIQQ</sequence>
<dbReference type="EMBL" id="KZ772706">
    <property type="protein sequence ID" value="PTQ41476.1"/>
    <property type="molecule type" value="Genomic_DNA"/>
</dbReference>
<accession>A0A2R6X5V5</accession>
<reference evidence="2" key="1">
    <citation type="journal article" date="2017" name="Cell">
        <title>Insights into land plant evolution garnered from the Marchantia polymorpha genome.</title>
        <authorList>
            <person name="Bowman J.L."/>
            <person name="Kohchi T."/>
            <person name="Yamato K.T."/>
            <person name="Jenkins J."/>
            <person name="Shu S."/>
            <person name="Ishizaki K."/>
            <person name="Yamaoka S."/>
            <person name="Nishihama R."/>
            <person name="Nakamura Y."/>
            <person name="Berger F."/>
            <person name="Adam C."/>
            <person name="Aki S.S."/>
            <person name="Althoff F."/>
            <person name="Araki T."/>
            <person name="Arteaga-Vazquez M.A."/>
            <person name="Balasubrmanian S."/>
            <person name="Barry K."/>
            <person name="Bauer D."/>
            <person name="Boehm C.R."/>
            <person name="Briginshaw L."/>
            <person name="Caballero-Perez J."/>
            <person name="Catarino B."/>
            <person name="Chen F."/>
            <person name="Chiyoda S."/>
            <person name="Chovatia M."/>
            <person name="Davies K.M."/>
            <person name="Delmans M."/>
            <person name="Demura T."/>
            <person name="Dierschke T."/>
            <person name="Dolan L."/>
            <person name="Dorantes-Acosta A.E."/>
            <person name="Eklund D.M."/>
            <person name="Florent S.N."/>
            <person name="Flores-Sandoval E."/>
            <person name="Fujiyama A."/>
            <person name="Fukuzawa H."/>
            <person name="Galik B."/>
            <person name="Grimanelli D."/>
            <person name="Grimwood J."/>
            <person name="Grossniklaus U."/>
            <person name="Hamada T."/>
            <person name="Haseloff J."/>
            <person name="Hetherington A.J."/>
            <person name="Higo A."/>
            <person name="Hirakawa Y."/>
            <person name="Hundley H.N."/>
            <person name="Ikeda Y."/>
            <person name="Inoue K."/>
            <person name="Inoue S.I."/>
            <person name="Ishida S."/>
            <person name="Jia Q."/>
            <person name="Kakita M."/>
            <person name="Kanazawa T."/>
            <person name="Kawai Y."/>
            <person name="Kawashima T."/>
            <person name="Kennedy M."/>
            <person name="Kinose K."/>
            <person name="Kinoshita T."/>
            <person name="Kohara Y."/>
            <person name="Koide E."/>
            <person name="Komatsu K."/>
            <person name="Kopischke S."/>
            <person name="Kubo M."/>
            <person name="Kyozuka J."/>
            <person name="Lagercrantz U."/>
            <person name="Lin S.S."/>
            <person name="Lindquist E."/>
            <person name="Lipzen A.M."/>
            <person name="Lu C.W."/>
            <person name="De Luna E."/>
            <person name="Martienssen R.A."/>
            <person name="Minamino N."/>
            <person name="Mizutani M."/>
            <person name="Mizutani M."/>
            <person name="Mochizuki N."/>
            <person name="Monte I."/>
            <person name="Mosher R."/>
            <person name="Nagasaki H."/>
            <person name="Nakagami H."/>
            <person name="Naramoto S."/>
            <person name="Nishitani K."/>
            <person name="Ohtani M."/>
            <person name="Okamoto T."/>
            <person name="Okumura M."/>
            <person name="Phillips J."/>
            <person name="Pollak B."/>
            <person name="Reinders A."/>
            <person name="Rovekamp M."/>
            <person name="Sano R."/>
            <person name="Sawa S."/>
            <person name="Schmid M.W."/>
            <person name="Shirakawa M."/>
            <person name="Solano R."/>
            <person name="Spunde A."/>
            <person name="Suetsugu N."/>
            <person name="Sugano S."/>
            <person name="Sugiyama A."/>
            <person name="Sun R."/>
            <person name="Suzuki Y."/>
            <person name="Takenaka M."/>
            <person name="Takezawa D."/>
            <person name="Tomogane H."/>
            <person name="Tsuzuki M."/>
            <person name="Ueda T."/>
            <person name="Umeda M."/>
            <person name="Ward J.M."/>
            <person name="Watanabe Y."/>
            <person name="Yazaki K."/>
            <person name="Yokoyama R."/>
            <person name="Yoshitake Y."/>
            <person name="Yotsui I."/>
            <person name="Zachgo S."/>
            <person name="Schmutz J."/>
        </authorList>
    </citation>
    <scope>NUCLEOTIDE SEQUENCE [LARGE SCALE GENOMIC DNA]</scope>
    <source>
        <strain evidence="2">Tak-1</strain>
    </source>
</reference>
<dbReference type="Gramene" id="Mp6g04530.1">
    <property type="protein sequence ID" value="Mp6g04530.1.cds1"/>
    <property type="gene ID" value="Mp6g04530"/>
</dbReference>
<dbReference type="Proteomes" id="UP000244005">
    <property type="component" value="Unassembled WGS sequence"/>
</dbReference>
<protein>
    <submittedName>
        <fullName evidence="1">Uncharacterized protein</fullName>
    </submittedName>
</protein>